<evidence type="ECO:0000313" key="2">
    <source>
        <dbReference type="Proteomes" id="UP001162992"/>
    </source>
</evidence>
<reference evidence="2" key="1">
    <citation type="journal article" date="2024" name="Proc. Natl. Acad. Sci. U.S.A.">
        <title>Extraordinary preservation of gene collinearity over three hundred million years revealed in homosporous lycophytes.</title>
        <authorList>
            <person name="Li C."/>
            <person name="Wickell D."/>
            <person name="Kuo L.Y."/>
            <person name="Chen X."/>
            <person name="Nie B."/>
            <person name="Liao X."/>
            <person name="Peng D."/>
            <person name="Ji J."/>
            <person name="Jenkins J."/>
            <person name="Williams M."/>
            <person name="Shu S."/>
            <person name="Plott C."/>
            <person name="Barry K."/>
            <person name="Rajasekar S."/>
            <person name="Grimwood J."/>
            <person name="Han X."/>
            <person name="Sun S."/>
            <person name="Hou Z."/>
            <person name="He W."/>
            <person name="Dai G."/>
            <person name="Sun C."/>
            <person name="Schmutz J."/>
            <person name="Leebens-Mack J.H."/>
            <person name="Li F.W."/>
            <person name="Wang L."/>
        </authorList>
    </citation>
    <scope>NUCLEOTIDE SEQUENCE [LARGE SCALE GENOMIC DNA]</scope>
    <source>
        <strain evidence="2">cv. PW_Plant_1</strain>
    </source>
</reference>
<sequence length="972" mass="108645">MAAAIQSVADSGTWKAVPDVRSHSKCCYFSKCRRINDYAFRMKRQMQQQQHCGLCRSSEIISAAKCGHVLLAAANLDLHSVGTPMLVQSIASQDVRQFLWQFLSNRYQCWDRRLGKNNVNDLRFKHKRTQEVLWINNYCTRGRAKAKQVVLLPGTLAPSAFSWSKKISRYVKNGRYVQALELYRQIKREGASIDKLTFIQVLKACSILSALDEGKHVHSHIIQNGYTSDRFVGSCLITMYTKCGSIDDAFRVLMNMPTRDVVAWSAMIMGLVKCGLGEKALELFNKMKLEGIEPNSVTFVSVLNACASVVNLREGRCIHAELTQCGYIPDVYLGSSLVDMYSKCHSIEDACQVFNNIRTKNVCAWNSMIGGYVKCEHAAKALDLFLQMQRDHQEPSSITFVAAINACASLGVLEDGRHIHKLVLQSRLESNIFIGSSLVDMYAKCGSISDACRVFNNMPQQHIISWSSMIAGYVKCGQAEKALKLFQQMYCEQLEPNNITFVSVFNACASLEALEEGRHAHAQMTIGRCCAETFVVRNSLIDMYAKCGSIEDACRIFNMMTKRDVVSWSAMIVGYARDNRAQKSLDLFRQMQREQVEPDSFTFVGVLSACSSLGALEEGKLVHTHVIGCRLEKDKFVGCALIDMFAKCGSIYDARKVFSNMPTRTVMLCNAMIVGYAVHGCGKDVLKLLEEMCLEDVALDHTTFVGVLSACGHAGLLDEGQYYLEAISPLYGILATVEHYSCMVDLLGRSGCLTDAHQMIKSMPCLPTGSVWMALLGACRLHGNLKLGEAAAERVIEVDPGNASGYVLLSNIYAAAGKWDLKARVQQMRIQRQAYKPPGKTWIEVNKVVHSFVANDQEHPQINEIWAELKRLSVLMKQAGYTPDMRFVLHDVDDDEGEFSLWHHSEKLAIAFGIISTPTGAPLRIWKNLRVCGDCHTAIKFISEIVGRSMVVRDANRFHHFSDGICSCRDYW</sequence>
<dbReference type="Proteomes" id="UP001162992">
    <property type="component" value="Chromosome 4"/>
</dbReference>
<accession>A0ACC2E195</accession>
<dbReference type="EMBL" id="CM055095">
    <property type="protein sequence ID" value="KAJ7560246.1"/>
    <property type="molecule type" value="Genomic_DNA"/>
</dbReference>
<name>A0ACC2E195_DIPCM</name>
<gene>
    <name evidence="1" type="ORF">O6H91_04G119800</name>
</gene>
<protein>
    <submittedName>
        <fullName evidence="1">Uncharacterized protein</fullName>
    </submittedName>
</protein>
<proteinExistence type="predicted"/>
<organism evidence="1 2">
    <name type="scientific">Diphasiastrum complanatum</name>
    <name type="common">Issler's clubmoss</name>
    <name type="synonym">Lycopodium complanatum</name>
    <dbReference type="NCBI Taxonomy" id="34168"/>
    <lineage>
        <taxon>Eukaryota</taxon>
        <taxon>Viridiplantae</taxon>
        <taxon>Streptophyta</taxon>
        <taxon>Embryophyta</taxon>
        <taxon>Tracheophyta</taxon>
        <taxon>Lycopodiopsida</taxon>
        <taxon>Lycopodiales</taxon>
        <taxon>Lycopodiaceae</taxon>
        <taxon>Lycopodioideae</taxon>
        <taxon>Diphasiastrum</taxon>
    </lineage>
</organism>
<evidence type="ECO:0000313" key="1">
    <source>
        <dbReference type="EMBL" id="KAJ7560246.1"/>
    </source>
</evidence>
<comment type="caution">
    <text evidence="1">The sequence shown here is derived from an EMBL/GenBank/DDBJ whole genome shotgun (WGS) entry which is preliminary data.</text>
</comment>
<keyword evidence="2" id="KW-1185">Reference proteome</keyword>